<keyword evidence="2" id="KW-1185">Reference proteome</keyword>
<dbReference type="KEGG" id="llh:I41_28030"/>
<dbReference type="AlphaFoldDB" id="A0A517TZ13"/>
<sequence length="82" mass="8817">MELVVTSQGIVRCLYGEQIVLSALGTPLIERASRVEPTKEGAWCADLALIGGPTLGPYPMRSDALAAEVAWLRAHWLEAAEP</sequence>
<accession>A0A517TZ13</accession>
<dbReference type="OrthoDB" id="280020at2"/>
<evidence type="ECO:0000313" key="2">
    <source>
        <dbReference type="Proteomes" id="UP000317909"/>
    </source>
</evidence>
<evidence type="ECO:0000313" key="1">
    <source>
        <dbReference type="EMBL" id="QDT73614.1"/>
    </source>
</evidence>
<dbReference type="Proteomes" id="UP000317909">
    <property type="component" value="Chromosome"/>
</dbReference>
<proteinExistence type="predicted"/>
<organism evidence="1 2">
    <name type="scientific">Lacipirellula limnantheis</name>
    <dbReference type="NCBI Taxonomy" id="2528024"/>
    <lineage>
        <taxon>Bacteria</taxon>
        <taxon>Pseudomonadati</taxon>
        <taxon>Planctomycetota</taxon>
        <taxon>Planctomycetia</taxon>
        <taxon>Pirellulales</taxon>
        <taxon>Lacipirellulaceae</taxon>
        <taxon>Lacipirellula</taxon>
    </lineage>
</organism>
<dbReference type="EMBL" id="CP036339">
    <property type="protein sequence ID" value="QDT73614.1"/>
    <property type="molecule type" value="Genomic_DNA"/>
</dbReference>
<gene>
    <name evidence="1" type="ORF">I41_28030</name>
</gene>
<protein>
    <submittedName>
        <fullName evidence="1">Uncharacterized protein</fullName>
    </submittedName>
</protein>
<name>A0A517TZ13_9BACT</name>
<dbReference type="RefSeq" id="WP_145433186.1">
    <property type="nucleotide sequence ID" value="NZ_CP036339.1"/>
</dbReference>
<reference evidence="1 2" key="1">
    <citation type="submission" date="2019-02" db="EMBL/GenBank/DDBJ databases">
        <title>Deep-cultivation of Planctomycetes and their phenomic and genomic characterization uncovers novel biology.</title>
        <authorList>
            <person name="Wiegand S."/>
            <person name="Jogler M."/>
            <person name="Boedeker C."/>
            <person name="Pinto D."/>
            <person name="Vollmers J."/>
            <person name="Rivas-Marin E."/>
            <person name="Kohn T."/>
            <person name="Peeters S.H."/>
            <person name="Heuer A."/>
            <person name="Rast P."/>
            <person name="Oberbeckmann S."/>
            <person name="Bunk B."/>
            <person name="Jeske O."/>
            <person name="Meyerdierks A."/>
            <person name="Storesund J.E."/>
            <person name="Kallscheuer N."/>
            <person name="Luecker S."/>
            <person name="Lage O.M."/>
            <person name="Pohl T."/>
            <person name="Merkel B.J."/>
            <person name="Hornburger P."/>
            <person name="Mueller R.-W."/>
            <person name="Bruemmer F."/>
            <person name="Labrenz M."/>
            <person name="Spormann A.M."/>
            <person name="Op den Camp H."/>
            <person name="Overmann J."/>
            <person name="Amann R."/>
            <person name="Jetten M.S.M."/>
            <person name="Mascher T."/>
            <person name="Medema M.H."/>
            <person name="Devos D.P."/>
            <person name="Kaster A.-K."/>
            <person name="Ovreas L."/>
            <person name="Rohde M."/>
            <person name="Galperin M.Y."/>
            <person name="Jogler C."/>
        </authorList>
    </citation>
    <scope>NUCLEOTIDE SEQUENCE [LARGE SCALE GENOMIC DNA]</scope>
    <source>
        <strain evidence="1 2">I41</strain>
    </source>
</reference>